<comment type="similarity">
    <text evidence="1">Belongs to the UPF0288 family.</text>
</comment>
<dbReference type="NCBIfam" id="TIGR03268">
    <property type="entry name" value="methan_mark_3"/>
    <property type="match status" value="1"/>
</dbReference>
<dbReference type="Pfam" id="PF26548">
    <property type="entry name" value="DUF8179"/>
    <property type="match status" value="1"/>
</dbReference>
<evidence type="ECO:0000313" key="3">
    <source>
        <dbReference type="EMBL" id="MBP2201755.1"/>
    </source>
</evidence>
<dbReference type="InterPro" id="IPR058492">
    <property type="entry name" value="DUF8179"/>
</dbReference>
<evidence type="ECO:0000313" key="4">
    <source>
        <dbReference type="Proteomes" id="UP000740329"/>
    </source>
</evidence>
<evidence type="ECO:0000259" key="2">
    <source>
        <dbReference type="Pfam" id="PF26548"/>
    </source>
</evidence>
<dbReference type="RefSeq" id="WP_209591242.1">
    <property type="nucleotide sequence ID" value="NZ_JAGGMV010000003.1"/>
</dbReference>
<organism evidence="3 4">
    <name type="scientific">Methanococcus voltae</name>
    <dbReference type="NCBI Taxonomy" id="2188"/>
    <lineage>
        <taxon>Archaea</taxon>
        <taxon>Methanobacteriati</taxon>
        <taxon>Methanobacteriota</taxon>
        <taxon>Methanomada group</taxon>
        <taxon>Methanococci</taxon>
        <taxon>Methanococcales</taxon>
        <taxon>Methanococcaceae</taxon>
        <taxon>Methanococcus</taxon>
    </lineage>
</organism>
<proteinExistence type="inferred from homology"/>
<accession>A0A8J7S1P5</accession>
<dbReference type="PIRSF" id="PIRSF005852">
    <property type="entry name" value="UCP005852"/>
    <property type="match status" value="1"/>
</dbReference>
<reference evidence="3" key="1">
    <citation type="submission" date="2021-03" db="EMBL/GenBank/DDBJ databases">
        <title>Genomic Encyclopedia of Type Strains, Phase IV (KMG-V): Genome sequencing to study the core and pangenomes of soil and plant-associated prokaryotes.</title>
        <authorList>
            <person name="Whitman W."/>
        </authorList>
    </citation>
    <scope>NUCLEOTIDE SEQUENCE</scope>
    <source>
        <strain evidence="3">C4</strain>
    </source>
</reference>
<dbReference type="Proteomes" id="UP000740329">
    <property type="component" value="Unassembled WGS sequence"/>
</dbReference>
<dbReference type="EMBL" id="JAGGMV010000003">
    <property type="protein sequence ID" value="MBP2201755.1"/>
    <property type="molecule type" value="Genomic_DNA"/>
</dbReference>
<protein>
    <recommendedName>
        <fullName evidence="1">UPF0288 protein J3E07_001180</fullName>
    </recommendedName>
</protein>
<sequence length="513" mass="58044">MANKKIKIKLNNVEKEFESKNPLKLKEVIEGAPYLENSNIAIIKGVKQEISESAMKYRIKTTGGAFILKVTEESPVVDFWNKNYKKFEDKNLRWKSVSDVAFGNITIDLNVNTESADFERWDVLLSISGLDKSEGHLVFMRKDNTEAYGLHNPKLGILIGGKRQLANLKPSDKIISIDLLRESKESVDYEVTTDLNTIIEDGWEIYTYCELNLKGPAKTTEHALSIFENGYIEVSQSSNTFISDSRLQTLKIDDLNTLPREKGTVTVRNTGVGMGKVYIYKESRTSSLSHTNVGKVVDGQELINFSTKGIVTTISKPERINLIGKSIKDALKILNEYDIELENKEDFSNSDVEKVIVEQTPNYTLDLLDAKKVTLKAVNPDNILHIKIYDKKAPKSAWYFRKLTGLTTKRIGILKTYFKHQDMAMFERNLEYAKALLPENTPKEKLDGNKIAITNMVKKYKGYAGIRTSSSDKYGPTGETFEGTNVVGEIVKNEGVLKSLKPKDEIYLYEEIE</sequence>
<gene>
    <name evidence="3" type="ORF">J3E07_001180</name>
</gene>
<name>A0A8J7S1P5_METVO</name>
<dbReference type="AlphaFoldDB" id="A0A8J7S1P5"/>
<feature type="domain" description="Putative peptidyl-prolyl cis-trans isomerase" evidence="2">
    <location>
        <begin position="385"/>
        <end position="510"/>
    </location>
</feature>
<dbReference type="HAMAP" id="MF_01089">
    <property type="entry name" value="UPF0288"/>
    <property type="match status" value="1"/>
</dbReference>
<dbReference type="InterPro" id="IPR016466">
    <property type="entry name" value="Methan_mark_3"/>
</dbReference>
<evidence type="ECO:0000256" key="1">
    <source>
        <dbReference type="HAMAP-Rule" id="MF_01089"/>
    </source>
</evidence>
<comment type="caution">
    <text evidence="3">The sequence shown here is derived from an EMBL/GenBank/DDBJ whole genome shotgun (WGS) entry which is preliminary data.</text>
</comment>